<keyword evidence="3 4" id="KW-0440">LIM domain</keyword>
<dbReference type="Pfam" id="PF00412">
    <property type="entry name" value="LIM"/>
    <property type="match status" value="1"/>
</dbReference>
<dbReference type="InterPro" id="IPR001781">
    <property type="entry name" value="Znf_LIM"/>
</dbReference>
<dbReference type="SMART" id="SM00132">
    <property type="entry name" value="LIM"/>
    <property type="match status" value="1"/>
</dbReference>
<feature type="compositionally biased region" description="Low complexity" evidence="5">
    <location>
        <begin position="400"/>
        <end position="411"/>
    </location>
</feature>
<accession>A0A8D8XS63</accession>
<evidence type="ECO:0000256" key="1">
    <source>
        <dbReference type="ARBA" id="ARBA00022723"/>
    </source>
</evidence>
<dbReference type="EMBL" id="HBUF01344164">
    <property type="protein sequence ID" value="CAG6707477.1"/>
    <property type="molecule type" value="Transcribed_RNA"/>
</dbReference>
<evidence type="ECO:0000256" key="4">
    <source>
        <dbReference type="PROSITE-ProRule" id="PRU00125"/>
    </source>
</evidence>
<dbReference type="PANTHER" id="PTHR24206">
    <property type="entry name" value="OS06G0237300 PROTEIN"/>
    <property type="match status" value="1"/>
</dbReference>
<organism evidence="7">
    <name type="scientific">Cacopsylla melanoneura</name>
    <dbReference type="NCBI Taxonomy" id="428564"/>
    <lineage>
        <taxon>Eukaryota</taxon>
        <taxon>Metazoa</taxon>
        <taxon>Ecdysozoa</taxon>
        <taxon>Arthropoda</taxon>
        <taxon>Hexapoda</taxon>
        <taxon>Insecta</taxon>
        <taxon>Pterygota</taxon>
        <taxon>Neoptera</taxon>
        <taxon>Paraneoptera</taxon>
        <taxon>Hemiptera</taxon>
        <taxon>Sternorrhyncha</taxon>
        <taxon>Psylloidea</taxon>
        <taxon>Psyllidae</taxon>
        <taxon>Psyllinae</taxon>
        <taxon>Cacopsylla</taxon>
    </lineage>
</organism>
<proteinExistence type="predicted"/>
<feature type="compositionally biased region" description="Basic and acidic residues" evidence="5">
    <location>
        <begin position="450"/>
        <end position="465"/>
    </location>
</feature>
<feature type="compositionally biased region" description="Basic and acidic residues" evidence="5">
    <location>
        <begin position="962"/>
        <end position="983"/>
    </location>
</feature>
<feature type="domain" description="LIM zinc-binding" evidence="6">
    <location>
        <begin position="615"/>
        <end position="675"/>
    </location>
</feature>
<feature type="region of interest" description="Disordered" evidence="5">
    <location>
        <begin position="1"/>
        <end position="26"/>
    </location>
</feature>
<keyword evidence="2 4" id="KW-0862">Zinc</keyword>
<evidence type="ECO:0000256" key="5">
    <source>
        <dbReference type="SAM" id="MobiDB-lite"/>
    </source>
</evidence>
<name>A0A8D8XS63_9HEMI</name>
<feature type="region of interest" description="Disordered" evidence="5">
    <location>
        <begin position="681"/>
        <end position="701"/>
    </location>
</feature>
<dbReference type="SUPFAM" id="SSF57716">
    <property type="entry name" value="Glucocorticoid receptor-like (DNA-binding domain)"/>
    <property type="match status" value="2"/>
</dbReference>
<dbReference type="GO" id="GO:0046872">
    <property type="term" value="F:metal ion binding"/>
    <property type="evidence" value="ECO:0007669"/>
    <property type="project" value="UniProtKB-KW"/>
</dbReference>
<feature type="region of interest" description="Disordered" evidence="5">
    <location>
        <begin position="341"/>
        <end position="523"/>
    </location>
</feature>
<feature type="compositionally biased region" description="Basic and acidic residues" evidence="5">
    <location>
        <begin position="825"/>
        <end position="851"/>
    </location>
</feature>
<feature type="compositionally biased region" description="Low complexity" evidence="5">
    <location>
        <begin position="7"/>
        <end position="26"/>
    </location>
</feature>
<dbReference type="Gene3D" id="2.10.110.10">
    <property type="entry name" value="Cysteine Rich Protein"/>
    <property type="match status" value="1"/>
</dbReference>
<dbReference type="CDD" id="cd09445">
    <property type="entry name" value="LIM_Mical_like_2"/>
    <property type="match status" value="1"/>
</dbReference>
<dbReference type="AlphaFoldDB" id="A0A8D8XS63"/>
<feature type="region of interest" description="Disordered" evidence="5">
    <location>
        <begin position="736"/>
        <end position="756"/>
    </location>
</feature>
<evidence type="ECO:0000256" key="2">
    <source>
        <dbReference type="ARBA" id="ARBA00022833"/>
    </source>
</evidence>
<sequence length="1158" mass="129677">MAGIAKNGSNKVVSNSSESVSDLSFSTDTTSLQELIESELAMRDPSNTINKSSPVANNVCTDNVNNISVPNNKHLAHDSSPSSKFDQIFRETFKEDSDIEDTYTNTPEILSPQLTSSTELLDMSYSMKFEKLTQQETYNKQIIDPLAHQINREDVESESLDNCREIIRLKSSIKESNLSNGDLMNHTNGTNDYEEINYDPQVKIKNAYNEKFLNEEPDIVEYEEISKFNVNQTNMFIENEIYHNNREKCHVDSNHTNGHAVPEHTDVVDKASPVVNGHLDYENVKIDHNEEKTKDPFESISESNQLVAPMTVTSATNYNVKLPTPSVEDYNEEKDSVIYENIENSVRPEEQSTTETEDQGEEQGVDFDEFDPTETITATVPTKPVLPSFPTPKPVEESPSKPSVESPQSPQIIGVSSKSKFVEPSDQLLFESWTTPEVPEEDPETSRIQIIEKSESSQDQDDHSSSQEVLSESYETSEKKTAKKKKNGVLEETSVTTTKTKKSKKSKKSDEKENHISVVTTPTRMEEDDLSNVCVRDLKQTFVKSDTLSRKRNVTSEEPVPASVPIKELKSSFSKFDELSKKALASSMTDVPRTLQNGGGSTADISGGAGSPPPALCKSCGKNVFVMEQIKAEKQTWHKNCFRCKECNKQLTLDIYSSHEGILYCKPHFRELFKPKAVVESPDPEPIRRRKPEMIIRENQPLELPPDVVRASDKPDLGLEELSSLNVKSRYQVFEKSGEDKSGSENGALPPNVKRSPSILSKVAKFQAKGGLSAGVSDENLNGVHYEESDSSESSEAEQDDDVSREKIIKNRKKRERPLSFSKMSDVKKTWENGPMTKEERLEERKLEKQNLRSRLFMGKQGKMKEMYEQAVADSEKGIKREIDIQTGEKARNVREKFERGELGEDGEGGEGRNKSAIEEDLGVFEAGISKKSRSLFLELDANAAKTVTSTPPPHSASPRSPRFDESRRPSKEGESPDREVFRDPSIVRADEPQEDDSQVVVKSATASKMLSMFRQMEEAASKEVVPDGPKPLKRFTPPPDYKGHTGDTASEEEESSEEEEEEEESEPEPQGGDMARASYKVEDEFLKQAANAARSKALAAKFEHWEPEKQSANNAVTMLDSEQASLDSTKSLRARFESLNSADAQADKPKPRVNRFV</sequence>
<feature type="region of interest" description="Disordered" evidence="5">
    <location>
        <begin position="1018"/>
        <end position="1081"/>
    </location>
</feature>
<dbReference type="PROSITE" id="PS50023">
    <property type="entry name" value="LIM_DOMAIN_2"/>
    <property type="match status" value="1"/>
</dbReference>
<feature type="compositionally biased region" description="Acidic residues" evidence="5">
    <location>
        <begin position="789"/>
        <end position="801"/>
    </location>
</feature>
<reference evidence="7" key="1">
    <citation type="submission" date="2021-05" db="EMBL/GenBank/DDBJ databases">
        <authorList>
            <person name="Alioto T."/>
            <person name="Alioto T."/>
            <person name="Gomez Garrido J."/>
        </authorList>
    </citation>
    <scope>NUCLEOTIDE SEQUENCE</scope>
</reference>
<feature type="region of interest" description="Disordered" evidence="5">
    <location>
        <begin position="773"/>
        <end position="859"/>
    </location>
</feature>
<evidence type="ECO:0000256" key="3">
    <source>
        <dbReference type="ARBA" id="ARBA00023038"/>
    </source>
</evidence>
<feature type="region of interest" description="Disordered" evidence="5">
    <location>
        <begin position="890"/>
        <end position="917"/>
    </location>
</feature>
<feature type="region of interest" description="Disordered" evidence="5">
    <location>
        <begin position="946"/>
        <end position="1004"/>
    </location>
</feature>
<dbReference type="PROSITE" id="PS00478">
    <property type="entry name" value="LIM_DOMAIN_1"/>
    <property type="match status" value="1"/>
</dbReference>
<keyword evidence="1 4" id="KW-0479">Metal-binding</keyword>
<protein>
    <submittedName>
        <fullName evidence="7">Xin actin-binding repeat-containing protein 2</fullName>
    </submittedName>
</protein>
<evidence type="ECO:0000313" key="7">
    <source>
        <dbReference type="EMBL" id="CAG6707477.1"/>
    </source>
</evidence>
<feature type="compositionally biased region" description="Acidic residues" evidence="5">
    <location>
        <begin position="1050"/>
        <end position="1068"/>
    </location>
</feature>
<feature type="compositionally biased region" description="Basic and acidic residues" evidence="5">
    <location>
        <begin position="890"/>
        <end position="903"/>
    </location>
</feature>
<evidence type="ECO:0000259" key="6">
    <source>
        <dbReference type="PROSITE" id="PS50023"/>
    </source>
</evidence>
<feature type="compositionally biased region" description="Acidic residues" evidence="5">
    <location>
        <begin position="355"/>
        <end position="372"/>
    </location>
</feature>